<dbReference type="PANTHER" id="PTHR32100">
    <property type="entry name" value="OMEGA-6 FATTY ACID DESATURASE, CHLOROPLASTIC"/>
    <property type="match status" value="1"/>
</dbReference>
<keyword evidence="1" id="KW-0472">Membrane</keyword>
<reference evidence="3 4" key="1">
    <citation type="submission" date="2018-06" db="EMBL/GenBank/DDBJ databases">
        <title>A transcriptomic atlas of mushroom development highlights an independent origin of complex multicellularity.</title>
        <authorList>
            <consortium name="DOE Joint Genome Institute"/>
            <person name="Krizsan K."/>
            <person name="Almasi E."/>
            <person name="Merenyi Z."/>
            <person name="Sahu N."/>
            <person name="Viragh M."/>
            <person name="Koszo T."/>
            <person name="Mondo S."/>
            <person name="Kiss B."/>
            <person name="Balint B."/>
            <person name="Kues U."/>
            <person name="Barry K."/>
            <person name="Hegedus J.C."/>
            <person name="Henrissat B."/>
            <person name="Johnson J."/>
            <person name="Lipzen A."/>
            <person name="Ohm R."/>
            <person name="Nagy I."/>
            <person name="Pangilinan J."/>
            <person name="Yan J."/>
            <person name="Xiong Y."/>
            <person name="Grigoriev I.V."/>
            <person name="Hibbett D.S."/>
            <person name="Nagy L.G."/>
        </authorList>
    </citation>
    <scope>NUCLEOTIDE SEQUENCE [LARGE SCALE GENOMIC DNA]</scope>
    <source>
        <strain evidence="3 4">SZMC22713</strain>
    </source>
</reference>
<dbReference type="OrthoDB" id="1461976at2759"/>
<dbReference type="Proteomes" id="UP000294933">
    <property type="component" value="Unassembled WGS sequence"/>
</dbReference>
<evidence type="ECO:0000313" key="4">
    <source>
        <dbReference type="Proteomes" id="UP000294933"/>
    </source>
</evidence>
<keyword evidence="1" id="KW-0812">Transmembrane</keyword>
<dbReference type="InterPro" id="IPR012171">
    <property type="entry name" value="Fatty_acid_desaturase"/>
</dbReference>
<evidence type="ECO:0000313" key="3">
    <source>
        <dbReference type="EMBL" id="TDL23128.1"/>
    </source>
</evidence>
<gene>
    <name evidence="3" type="ORF">BD410DRAFT_787428</name>
</gene>
<feature type="transmembrane region" description="Helical" evidence="1">
    <location>
        <begin position="44"/>
        <end position="64"/>
    </location>
</feature>
<dbReference type="GO" id="GO:0016491">
    <property type="term" value="F:oxidoreductase activity"/>
    <property type="evidence" value="ECO:0007669"/>
    <property type="project" value="InterPro"/>
</dbReference>
<feature type="transmembrane region" description="Helical" evidence="1">
    <location>
        <begin position="250"/>
        <end position="270"/>
    </location>
</feature>
<dbReference type="CDD" id="cd03507">
    <property type="entry name" value="Delta12-FADS-like"/>
    <property type="match status" value="1"/>
</dbReference>
<keyword evidence="4" id="KW-1185">Reference proteome</keyword>
<dbReference type="InterPro" id="IPR005804">
    <property type="entry name" value="FA_desaturase_dom"/>
</dbReference>
<accession>A0A4Y7Q7D8</accession>
<keyword evidence="1" id="KW-1133">Transmembrane helix</keyword>
<dbReference type="VEuPathDB" id="FungiDB:BD410DRAFT_787428"/>
<dbReference type="AlphaFoldDB" id="A0A4Y7Q7D8"/>
<feature type="domain" description="Fatty acid desaturase" evidence="2">
    <location>
        <begin position="87"/>
        <end position="378"/>
    </location>
</feature>
<feature type="transmembrane region" description="Helical" evidence="1">
    <location>
        <begin position="276"/>
        <end position="297"/>
    </location>
</feature>
<dbReference type="GO" id="GO:0006629">
    <property type="term" value="P:lipid metabolic process"/>
    <property type="evidence" value="ECO:0007669"/>
    <property type="project" value="InterPro"/>
</dbReference>
<protein>
    <submittedName>
        <fullName evidence="3">Delta-12 fatty acid desaturase protein</fullName>
    </submittedName>
</protein>
<dbReference type="STRING" id="50990.A0A4Y7Q7D8"/>
<dbReference type="Pfam" id="PF00487">
    <property type="entry name" value="FA_desaturase"/>
    <property type="match status" value="1"/>
</dbReference>
<evidence type="ECO:0000259" key="2">
    <source>
        <dbReference type="Pfam" id="PF00487"/>
    </source>
</evidence>
<name>A0A4Y7Q7D8_9AGAM</name>
<sequence>MTQATGVTTIEQGKYVVPDVSIKDLLSAIPAHCFKRSAFRSSLYVLWDFCLLAVIYKCAEAASSAIDPNSLDLPYPFLYSFARFAIWTLYGFAAGLVATGLWVIAHECGHQAFSEYKFLNNAVGWVLHSGLGVPYHSWRITHAKHHASTGHMTQDQVFVPRTRSEVGLPPLDPAKEDVFGSSVTEEVKKELWEALGDSPIGATLRSASYLLGGWPLYLTMNASGQTRYPAGTNHFTPTAAMFAPHHYGQVLISDVGILIWLSVLGAWIYTRGFAEVFRIYLVPYLWVNHWLVLITFLQHTDPLLPHYRAPEFTFVRGALCTLDRDLLGDLGSFMAWIGATCTHGISETHVAHHISSKIPHYNAWEATDALRTRLPDFKLQGRPAGWAEVYRVFRECKFVEDEGAVVFFKNAYGLAQMRPVIPESTVSDSGVEVDK</sequence>
<dbReference type="EMBL" id="ML170171">
    <property type="protein sequence ID" value="TDL23128.1"/>
    <property type="molecule type" value="Genomic_DNA"/>
</dbReference>
<evidence type="ECO:0000256" key="1">
    <source>
        <dbReference type="SAM" id="Phobius"/>
    </source>
</evidence>
<feature type="transmembrane region" description="Helical" evidence="1">
    <location>
        <begin position="84"/>
        <end position="105"/>
    </location>
</feature>
<proteinExistence type="predicted"/>
<organism evidence="3 4">
    <name type="scientific">Rickenella mellea</name>
    <dbReference type="NCBI Taxonomy" id="50990"/>
    <lineage>
        <taxon>Eukaryota</taxon>
        <taxon>Fungi</taxon>
        <taxon>Dikarya</taxon>
        <taxon>Basidiomycota</taxon>
        <taxon>Agaricomycotina</taxon>
        <taxon>Agaricomycetes</taxon>
        <taxon>Hymenochaetales</taxon>
        <taxon>Rickenellaceae</taxon>
        <taxon>Rickenella</taxon>
    </lineage>
</organism>